<comment type="similarity">
    <text evidence="2">Belongs to the ribonucleoside diphosphate reductase class-2 family.</text>
</comment>
<dbReference type="PANTHER" id="PTHR43371">
    <property type="entry name" value="VITAMIN B12-DEPENDENT RIBONUCLEOTIDE REDUCTASE"/>
    <property type="match status" value="1"/>
</dbReference>
<keyword evidence="6" id="KW-0560">Oxidoreductase</keyword>
<dbReference type="GeneID" id="3342375"/>
<keyword evidence="7" id="KW-1015">Disulfide bond</keyword>
<evidence type="ECO:0000256" key="8">
    <source>
        <dbReference type="ARBA" id="ARBA00023285"/>
    </source>
</evidence>
<gene>
    <name evidence="11" type="ORF">JL001p14</name>
</gene>
<accession>Q5DN91</accession>
<dbReference type="Gene3D" id="3.20.70.20">
    <property type="match status" value="1"/>
</dbReference>
<dbReference type="RefSeq" id="YP_223938.1">
    <property type="nucleotide sequence ID" value="NC_006938.1"/>
</dbReference>
<dbReference type="NCBIfam" id="TIGR02504">
    <property type="entry name" value="NrdJ_Z"/>
    <property type="match status" value="1"/>
</dbReference>
<evidence type="ECO:0000256" key="2">
    <source>
        <dbReference type="ARBA" id="ARBA00007405"/>
    </source>
</evidence>
<keyword evidence="8" id="KW-0170">Cobalt</keyword>
<dbReference type="KEGG" id="vg:3342375"/>
<proteinExistence type="inferred from homology"/>
<keyword evidence="12" id="KW-1185">Reference proteome</keyword>
<dbReference type="PANTHER" id="PTHR43371:SF1">
    <property type="entry name" value="RIBONUCLEOSIDE-DIPHOSPHATE REDUCTASE"/>
    <property type="match status" value="1"/>
</dbReference>
<comment type="cofactor">
    <cofactor evidence="1">
        <name>adenosylcob(III)alamin</name>
        <dbReference type="ChEBI" id="CHEBI:18408"/>
    </cofactor>
</comment>
<dbReference type="InterPro" id="IPR050862">
    <property type="entry name" value="RdRp_reductase_class-2"/>
</dbReference>
<evidence type="ECO:0000256" key="5">
    <source>
        <dbReference type="ARBA" id="ARBA00022741"/>
    </source>
</evidence>
<dbReference type="InterPro" id="IPR013344">
    <property type="entry name" value="RNR_NrdJ/NrdZ"/>
</dbReference>
<dbReference type="SUPFAM" id="SSF51998">
    <property type="entry name" value="PFL-like glycyl radical enzymes"/>
    <property type="match status" value="1"/>
</dbReference>
<evidence type="ECO:0000256" key="7">
    <source>
        <dbReference type="ARBA" id="ARBA00023157"/>
    </source>
</evidence>
<dbReference type="GO" id="GO:0031419">
    <property type="term" value="F:cobalamin binding"/>
    <property type="evidence" value="ECO:0007669"/>
    <property type="project" value="UniProtKB-KW"/>
</dbReference>
<evidence type="ECO:0000256" key="4">
    <source>
        <dbReference type="ARBA" id="ARBA00022628"/>
    </source>
</evidence>
<evidence type="ECO:0000256" key="6">
    <source>
        <dbReference type="ARBA" id="ARBA00023002"/>
    </source>
</evidence>
<keyword evidence="5" id="KW-0547">Nucleotide-binding</keyword>
<keyword evidence="4" id="KW-0846">Cobalamin</keyword>
<dbReference type="EMBL" id="AY576273">
    <property type="protein sequence ID" value="AAT69490.1"/>
    <property type="molecule type" value="Genomic_DNA"/>
</dbReference>
<dbReference type="InterPro" id="IPR000788">
    <property type="entry name" value="RNR_lg_C"/>
</dbReference>
<dbReference type="CDD" id="cd02888">
    <property type="entry name" value="RNR_II_dimer"/>
    <property type="match status" value="1"/>
</dbReference>
<evidence type="ECO:0000256" key="1">
    <source>
        <dbReference type="ARBA" id="ARBA00001922"/>
    </source>
</evidence>
<dbReference type="GO" id="GO:0004748">
    <property type="term" value="F:ribonucleoside-diphosphate reductase activity, thioredoxin disulfide as acceptor"/>
    <property type="evidence" value="ECO:0007669"/>
    <property type="project" value="UniProtKB-EC"/>
</dbReference>
<dbReference type="Proteomes" id="UP000000993">
    <property type="component" value="Segment"/>
</dbReference>
<protein>
    <recommendedName>
        <fullName evidence="3">ribonucleoside-diphosphate reductase</fullName>
        <ecNumber evidence="3">1.17.4.1</ecNumber>
    </recommendedName>
</protein>
<evidence type="ECO:0000259" key="10">
    <source>
        <dbReference type="Pfam" id="PF02867"/>
    </source>
</evidence>
<evidence type="ECO:0000256" key="3">
    <source>
        <dbReference type="ARBA" id="ARBA00012274"/>
    </source>
</evidence>
<evidence type="ECO:0000313" key="12">
    <source>
        <dbReference type="Proteomes" id="UP000000993"/>
    </source>
</evidence>
<dbReference type="GO" id="GO:0000166">
    <property type="term" value="F:nucleotide binding"/>
    <property type="evidence" value="ECO:0007669"/>
    <property type="project" value="UniProtKB-KW"/>
</dbReference>
<dbReference type="EC" id="1.17.4.1" evidence="3"/>
<evidence type="ECO:0000313" key="11">
    <source>
        <dbReference type="EMBL" id="AAT69490.1"/>
    </source>
</evidence>
<sequence length="602" mass="66945">MTFSRAIPPTTLVAFDHLSRKNKMHGPTLAISEEIHAEKYRGEGESFREGMGRVANALKDGEEHYKELREILLDMRFMPAGRVQAAMGSTKNVTAYNCYVSGTIEDSFIDGHGSIMERAKQAAATMRMGGGIGYDFSTLRPNGALIKKLQSRSSGPLSFMQIYDSVCKCVASSGHRRGAQMGVLRVDHPDIEEFIRAKHNEDNLTGFNTSIAITDRFMECVISGEPFPLTFGGETYRSINAENLWEMIMRSTWDWAEPGTLFIDQINRMNNLKYCETIAATNPCGEQPLPPYGACLLGSFNLVKYVKPFTGRVFVVGADSRWTFDWDLFATDVYAVVRAMDNVVDRAIYPLFEQEKEAKSKRRMGLGVTALANAAEALGMPYGSIEFLKFEGQVLETLACNSYQASVELAQEKGAFPLYDERYLDSEYVRQVLPEELQEDIGRYGIRNSHLTSIAPTGTISLTADNVSSGIEPVFSYGYDRTVHMPDGVRTERVDDYGVRVFGVEGKTSDQVTAEEHVDVLTVAQGFVDSAVSKTCNVAPDMPWEDFKQIYFRAWEGGAKGCTTFNSGGKRFGVLRSDDDDQSNIEGEACYIDMETGRRECG</sequence>
<dbReference type="Pfam" id="PF02867">
    <property type="entry name" value="Ribonuc_red_lgC"/>
    <property type="match status" value="2"/>
</dbReference>
<feature type="domain" description="Ribonucleotide reductase large subunit C-terminal" evidence="10">
    <location>
        <begin position="507"/>
        <end position="564"/>
    </location>
</feature>
<comment type="catalytic activity">
    <reaction evidence="9">
        <text>a 2'-deoxyribonucleoside 5'-diphosphate + [thioredoxin]-disulfide + H2O = a ribonucleoside 5'-diphosphate + [thioredoxin]-dithiol</text>
        <dbReference type="Rhea" id="RHEA:23252"/>
        <dbReference type="Rhea" id="RHEA-COMP:10698"/>
        <dbReference type="Rhea" id="RHEA-COMP:10700"/>
        <dbReference type="ChEBI" id="CHEBI:15377"/>
        <dbReference type="ChEBI" id="CHEBI:29950"/>
        <dbReference type="ChEBI" id="CHEBI:50058"/>
        <dbReference type="ChEBI" id="CHEBI:57930"/>
        <dbReference type="ChEBI" id="CHEBI:73316"/>
        <dbReference type="EC" id="1.17.4.1"/>
    </reaction>
</comment>
<organism evidence="11 12">
    <name type="scientific">Alphaproteobacteria phage PhiJL001</name>
    <dbReference type="NCBI Taxonomy" id="2681607"/>
    <lineage>
        <taxon>Viruses</taxon>
        <taxon>Duplodnaviria</taxon>
        <taxon>Heunggongvirae</taxon>
        <taxon>Uroviricota</taxon>
        <taxon>Caudoviricetes</taxon>
        <taxon>Mesyanzhinovviridae</taxon>
        <taxon>Keylargovirus</taxon>
        <taxon>Keylargovirus JL001</taxon>
    </lineage>
</organism>
<evidence type="ECO:0000256" key="9">
    <source>
        <dbReference type="ARBA" id="ARBA00047754"/>
    </source>
</evidence>
<feature type="domain" description="Ribonucleotide reductase large subunit C-terminal" evidence="10">
    <location>
        <begin position="99"/>
        <end position="485"/>
    </location>
</feature>
<reference evidence="11 12" key="1">
    <citation type="journal article" date="2005" name="Appl. Environ. Microbiol.">
        <title>Genomic analysis of bacteriophage PhiJL001: insights into its interaction with a sponge-associated alpha-proteobacterium.</title>
        <authorList>
            <person name="Lohr J.E."/>
            <person name="Chen F."/>
            <person name="Hill R.T."/>
        </authorList>
    </citation>
    <scope>NUCLEOTIDE SEQUENCE</scope>
</reference>
<name>Q5DN91_9CAUD</name>
<dbReference type="PRINTS" id="PR01183">
    <property type="entry name" value="RIBORDTASEM1"/>
</dbReference>